<sequence>MRLSIDTKEVLFLLFMLFVFFPIFNIAMYFCGVLPLYSLMKNDTEIFYDWKMVILLFTFISFIFLHCNAFLLIFVEKIPLIKNTIFIKKITELTLKLCMIFLLIAFGIAPFISFFISGYVNSHYHPCSDNTGIFSAATYVKNGTLCHRR</sequence>
<feature type="transmembrane region" description="Helical" evidence="1">
    <location>
        <begin position="52"/>
        <end position="75"/>
    </location>
</feature>
<evidence type="ECO:0000313" key="2">
    <source>
        <dbReference type="EMBL" id="ECC1608683.1"/>
    </source>
</evidence>
<keyword evidence="1" id="KW-1133">Transmembrane helix</keyword>
<keyword evidence="1" id="KW-0812">Transmembrane</keyword>
<protein>
    <recommendedName>
        <fullName evidence="5">DUF1240 domain-containing protein</fullName>
    </recommendedName>
</protein>
<dbReference type="EMBL" id="AAIVAV010000036">
    <property type="protein sequence ID" value="ECI4011958.1"/>
    <property type="molecule type" value="Genomic_DNA"/>
</dbReference>
<reference evidence="4" key="1">
    <citation type="submission" date="2018-06" db="EMBL/GenBank/DDBJ databases">
        <authorList>
            <person name="Ashton P.M."/>
            <person name="Dallman T."/>
            <person name="Nair S."/>
            <person name="De Pinna E."/>
            <person name="Peters T."/>
            <person name="Grant K."/>
        </authorList>
    </citation>
    <scope>NUCLEOTIDE SEQUENCE [LARGE SCALE GENOMIC DNA]</scope>
    <source>
        <strain evidence="4">275803</strain>
        <strain evidence="3">319688</strain>
        <strain evidence="2">646013</strain>
    </source>
</reference>
<evidence type="ECO:0008006" key="5">
    <source>
        <dbReference type="Google" id="ProtNLM"/>
    </source>
</evidence>
<gene>
    <name evidence="4" type="ORF">DN310_22210</name>
    <name evidence="3" type="ORF">DPA05_22390</name>
    <name evidence="2" type="ORF">FNI14_22480</name>
</gene>
<feature type="transmembrane region" description="Helical" evidence="1">
    <location>
        <begin position="95"/>
        <end position="116"/>
    </location>
</feature>
<evidence type="ECO:0000313" key="4">
    <source>
        <dbReference type="EMBL" id="ECI4011958.1"/>
    </source>
</evidence>
<comment type="caution">
    <text evidence="4">The sequence shown here is derived from an EMBL/GenBank/DDBJ whole genome shotgun (WGS) entry which is preliminary data.</text>
</comment>
<dbReference type="Proteomes" id="UP000839598">
    <property type="component" value="Unassembled WGS sequence"/>
</dbReference>
<dbReference type="Proteomes" id="UP000839852">
    <property type="component" value="Unassembled WGS sequence"/>
</dbReference>
<organism evidence="4">
    <name type="scientific">Salmonella enterica subsp. salamae</name>
    <dbReference type="NCBI Taxonomy" id="59202"/>
    <lineage>
        <taxon>Bacteria</taxon>
        <taxon>Pseudomonadati</taxon>
        <taxon>Pseudomonadota</taxon>
        <taxon>Gammaproteobacteria</taxon>
        <taxon>Enterobacterales</taxon>
        <taxon>Enterobacteriaceae</taxon>
        <taxon>Salmonella</taxon>
    </lineage>
</organism>
<evidence type="ECO:0000256" key="1">
    <source>
        <dbReference type="SAM" id="Phobius"/>
    </source>
</evidence>
<dbReference type="EMBL" id="AAIAJV010000036">
    <property type="protein sequence ID" value="ECC1608683.1"/>
    <property type="molecule type" value="Genomic_DNA"/>
</dbReference>
<evidence type="ECO:0000313" key="3">
    <source>
        <dbReference type="EMBL" id="ECE6362359.1"/>
    </source>
</evidence>
<name>A0A344R5F0_SALER</name>
<dbReference type="AlphaFoldDB" id="A0A344R5F0"/>
<dbReference type="EMBL" id="AAIIOQ010000036">
    <property type="protein sequence ID" value="ECE6362359.1"/>
    <property type="molecule type" value="Genomic_DNA"/>
</dbReference>
<accession>A0A344R5F0</accession>
<feature type="transmembrane region" description="Helical" evidence="1">
    <location>
        <begin position="12"/>
        <end position="40"/>
    </location>
</feature>
<keyword evidence="1" id="KW-0472">Membrane</keyword>
<proteinExistence type="predicted"/>
<accession>A0A3U9TC61</accession>